<dbReference type="InterPro" id="IPR022966">
    <property type="entry name" value="RNase_II/R_CS"/>
</dbReference>
<dbReference type="PANTHER" id="PTHR23355">
    <property type="entry name" value="RIBONUCLEASE"/>
    <property type="match status" value="1"/>
</dbReference>
<gene>
    <name evidence="8" type="primary">rnr</name>
    <name evidence="11" type="ORF">SAMN05443662_1094</name>
</gene>
<comment type="catalytic activity">
    <reaction evidence="1 8">
        <text>Exonucleolytic cleavage in the 3'- to 5'-direction to yield nucleoside 5'-phosphates.</text>
        <dbReference type="EC" id="3.1.13.1"/>
    </reaction>
</comment>
<evidence type="ECO:0000256" key="7">
    <source>
        <dbReference type="ARBA" id="ARBA00022884"/>
    </source>
</evidence>
<feature type="domain" description="S1 motif" evidence="10">
    <location>
        <begin position="651"/>
        <end position="732"/>
    </location>
</feature>
<dbReference type="EC" id="3.1.13.1" evidence="8"/>
<dbReference type="OrthoDB" id="9764149at2"/>
<evidence type="ECO:0000256" key="3">
    <source>
        <dbReference type="ARBA" id="ARBA00022490"/>
    </source>
</evidence>
<feature type="region of interest" description="Disordered" evidence="9">
    <location>
        <begin position="1"/>
        <end position="29"/>
    </location>
</feature>
<dbReference type="SUPFAM" id="SSF50249">
    <property type="entry name" value="Nucleic acid-binding proteins"/>
    <property type="match status" value="4"/>
</dbReference>
<evidence type="ECO:0000256" key="4">
    <source>
        <dbReference type="ARBA" id="ARBA00022722"/>
    </source>
</evidence>
<reference evidence="11 12" key="1">
    <citation type="submission" date="2016-11" db="EMBL/GenBank/DDBJ databases">
        <authorList>
            <person name="Jaros S."/>
            <person name="Januszkiewicz K."/>
            <person name="Wedrychowicz H."/>
        </authorList>
    </citation>
    <scope>NUCLEOTIDE SEQUENCE [LARGE SCALE GENOMIC DNA]</scope>
    <source>
        <strain evidence="11 12">DSM 17737</strain>
    </source>
</reference>
<evidence type="ECO:0000256" key="1">
    <source>
        <dbReference type="ARBA" id="ARBA00001849"/>
    </source>
</evidence>
<feature type="compositionally biased region" description="Basic and acidic residues" evidence="9">
    <location>
        <begin position="1"/>
        <end position="12"/>
    </location>
</feature>
<dbReference type="GO" id="GO:0005829">
    <property type="term" value="C:cytosol"/>
    <property type="evidence" value="ECO:0007669"/>
    <property type="project" value="UniProtKB-ARBA"/>
</dbReference>
<dbReference type="GO" id="GO:0008859">
    <property type="term" value="F:exoribonuclease II activity"/>
    <property type="evidence" value="ECO:0007669"/>
    <property type="project" value="UniProtKB-UniRule"/>
</dbReference>
<dbReference type="GO" id="GO:0006402">
    <property type="term" value="P:mRNA catabolic process"/>
    <property type="evidence" value="ECO:0007669"/>
    <property type="project" value="TreeGrafter"/>
</dbReference>
<keyword evidence="3 8" id="KW-0963">Cytoplasm</keyword>
<dbReference type="InterPro" id="IPR011129">
    <property type="entry name" value="CSD"/>
</dbReference>
<dbReference type="InterPro" id="IPR011805">
    <property type="entry name" value="RNase_R"/>
</dbReference>
<comment type="similarity">
    <text evidence="8">Belongs to the RNR ribonuclease family. RNase R subfamily.</text>
</comment>
<evidence type="ECO:0000256" key="2">
    <source>
        <dbReference type="ARBA" id="ARBA00004496"/>
    </source>
</evidence>
<feature type="region of interest" description="Disordered" evidence="9">
    <location>
        <begin position="742"/>
        <end position="811"/>
    </location>
</feature>
<evidence type="ECO:0000259" key="10">
    <source>
        <dbReference type="PROSITE" id="PS50126"/>
    </source>
</evidence>
<evidence type="ECO:0000256" key="9">
    <source>
        <dbReference type="SAM" id="MobiDB-lite"/>
    </source>
</evidence>
<feature type="compositionally biased region" description="Basic and acidic residues" evidence="9">
    <location>
        <begin position="19"/>
        <end position="29"/>
    </location>
</feature>
<keyword evidence="6 8" id="KW-0269">Exonuclease</keyword>
<feature type="compositionally biased region" description="Basic and acidic residues" evidence="9">
    <location>
        <begin position="786"/>
        <end position="796"/>
    </location>
</feature>
<sequence>MQDQENNKRSKVDPIAADPHAEREAEKYENPVPSREFILKFLEEEGKPLPFKVIAARLGIEDEERLEGLSRRLKAMVRDGQLLRNRRGAYGIVKRMHLVKGRIIGHPDGFGFLVPEDPEVSAEDIYIPAHEMHKVLHGDEVLVSVVGEDKRGRKEGVIVEVIRRHTQKILGRLHLDEYGLAWVQPSNPRITQDLFIPGDGLGGAKEGQVVLAEIIRQPTRRSGPVGRVIKVLGDYLDPGLEIESAIYAYDIPNEWSAEALAELDEIPDTVLEEEKKGRKDLRHLPLVTIDGVDSKDFDDAVFAKRRKNGWRLVVAIADVSHYVQPGSALDEDAYRRGNSVYFPQLTVPMLPEKLSNGLCSLNPHVDRLCMVADMEISEEGKLRRSQFYPAVMHSHARLTYDEVYQALTNENYACSEDLKAVLPHVKELYELYQVLRKQREQRGVLDFDTVETRIEFDENRKIKEIVPVIRNDAHKLIEECMLMANVAAAKHLAKFDFPILYRVHEPPKPERLQELRTFLADFGLTLRGGDAPTAADFAAVLKQVEGKPYANLVQTVMLRSMNQAVYQPENKGHFGLNFDCYTHFTSPIRRYPDLIIHRALRHVLEKELYPYDLPRMEEIGGHCSETERRADEATRDAVNFLKCEYLSHHLGNEYDGIISAVTNFGIFVELQPLYVEGLVHVTELGDDYFVYDRARHCLVGERTRRRFRIGDPVRVQVAQVNLDERKVELRLLKAPDELGVDNEAGDVTEAQAEAGRDEEAKKRKPRRRGGRGRGSKKAAAQVGGADADKKATDAPKRKPRRKRTRKPRAQA</sequence>
<dbReference type="Pfam" id="PF17876">
    <property type="entry name" value="CSD2"/>
    <property type="match status" value="1"/>
</dbReference>
<dbReference type="PANTHER" id="PTHR23355:SF9">
    <property type="entry name" value="DIS3-LIKE EXONUCLEASE 2"/>
    <property type="match status" value="1"/>
</dbReference>
<dbReference type="EMBL" id="FSRE01000002">
    <property type="protein sequence ID" value="SIN95109.1"/>
    <property type="molecule type" value="Genomic_DNA"/>
</dbReference>
<dbReference type="NCBIfam" id="TIGR02063">
    <property type="entry name" value="RNase_R"/>
    <property type="match status" value="1"/>
</dbReference>
<dbReference type="GO" id="GO:0003723">
    <property type="term" value="F:RNA binding"/>
    <property type="evidence" value="ECO:0007669"/>
    <property type="project" value="UniProtKB-UniRule"/>
</dbReference>
<dbReference type="Pfam" id="PF00575">
    <property type="entry name" value="S1"/>
    <property type="match status" value="1"/>
</dbReference>
<dbReference type="InterPro" id="IPR004476">
    <property type="entry name" value="RNase_II/RNase_R"/>
</dbReference>
<dbReference type="InterPro" id="IPR050180">
    <property type="entry name" value="RNR_Ribonuclease"/>
</dbReference>
<evidence type="ECO:0000313" key="11">
    <source>
        <dbReference type="EMBL" id="SIN95109.1"/>
    </source>
</evidence>
<dbReference type="Gene3D" id="2.40.50.140">
    <property type="entry name" value="Nucleic acid-binding proteins"/>
    <property type="match status" value="2"/>
</dbReference>
<evidence type="ECO:0000256" key="6">
    <source>
        <dbReference type="ARBA" id="ARBA00022839"/>
    </source>
</evidence>
<proteinExistence type="inferred from homology"/>
<keyword evidence="5 8" id="KW-0378">Hydrolase</keyword>
<dbReference type="SMART" id="SM00357">
    <property type="entry name" value="CSP"/>
    <property type="match status" value="2"/>
</dbReference>
<dbReference type="RefSeq" id="WP_074201361.1">
    <property type="nucleotide sequence ID" value="NZ_FSRE01000002.1"/>
</dbReference>
<evidence type="ECO:0000256" key="8">
    <source>
        <dbReference type="HAMAP-Rule" id="MF_01895"/>
    </source>
</evidence>
<keyword evidence="4 8" id="KW-0540">Nuclease</keyword>
<dbReference type="HAMAP" id="MF_01895">
    <property type="entry name" value="RNase_R"/>
    <property type="match status" value="1"/>
</dbReference>
<dbReference type="InterPro" id="IPR040476">
    <property type="entry name" value="CSD2"/>
</dbReference>
<dbReference type="Proteomes" id="UP000198461">
    <property type="component" value="Unassembled WGS sequence"/>
</dbReference>
<feature type="compositionally biased region" description="Basic residues" evidence="9">
    <location>
        <begin position="797"/>
        <end position="811"/>
    </location>
</feature>
<dbReference type="NCBIfam" id="TIGR00358">
    <property type="entry name" value="3_prime_RNase"/>
    <property type="match status" value="1"/>
</dbReference>
<dbReference type="AlphaFoldDB" id="A0A1N6FIK7"/>
<evidence type="ECO:0000256" key="5">
    <source>
        <dbReference type="ARBA" id="ARBA00022801"/>
    </source>
</evidence>
<dbReference type="InterPro" id="IPR001900">
    <property type="entry name" value="RNase_II/R"/>
</dbReference>
<keyword evidence="12" id="KW-1185">Reference proteome</keyword>
<keyword evidence="7 8" id="KW-0694">RNA-binding</keyword>
<dbReference type="PROSITE" id="PS01175">
    <property type="entry name" value="RIBONUCLEASE_II"/>
    <property type="match status" value="1"/>
</dbReference>
<protein>
    <recommendedName>
        <fullName evidence="8">Ribonuclease R</fullName>
        <shortName evidence="8">RNase R</shortName>
        <ecNumber evidence="8">3.1.13.1</ecNumber>
    </recommendedName>
</protein>
<dbReference type="STRING" id="364032.SAMN05443662_1094"/>
<dbReference type="SMART" id="SM00955">
    <property type="entry name" value="RNB"/>
    <property type="match status" value="1"/>
</dbReference>
<evidence type="ECO:0000313" key="12">
    <source>
        <dbReference type="Proteomes" id="UP000198461"/>
    </source>
</evidence>
<dbReference type="Pfam" id="PF00773">
    <property type="entry name" value="RNB"/>
    <property type="match status" value="1"/>
</dbReference>
<accession>A0A1N6FIK7</accession>
<organism evidence="11 12">
    <name type="scientific">Sulfurivirga caldicuralii</name>
    <dbReference type="NCBI Taxonomy" id="364032"/>
    <lineage>
        <taxon>Bacteria</taxon>
        <taxon>Pseudomonadati</taxon>
        <taxon>Pseudomonadota</taxon>
        <taxon>Gammaproteobacteria</taxon>
        <taxon>Thiotrichales</taxon>
        <taxon>Piscirickettsiaceae</taxon>
        <taxon>Sulfurivirga</taxon>
    </lineage>
</organism>
<dbReference type="FunFam" id="2.40.50.140:FF:000213">
    <property type="entry name" value="Ribonuclease R"/>
    <property type="match status" value="1"/>
</dbReference>
<dbReference type="Pfam" id="PF08206">
    <property type="entry name" value="OB_RNB"/>
    <property type="match status" value="1"/>
</dbReference>
<comment type="subcellular location">
    <subcellularLocation>
        <location evidence="2 8">Cytoplasm</location>
    </subcellularLocation>
</comment>
<dbReference type="InterPro" id="IPR012340">
    <property type="entry name" value="NA-bd_OB-fold"/>
</dbReference>
<dbReference type="PROSITE" id="PS50126">
    <property type="entry name" value="S1"/>
    <property type="match status" value="1"/>
</dbReference>
<name>A0A1N6FIK7_9GAMM</name>
<dbReference type="InterPro" id="IPR003029">
    <property type="entry name" value="S1_domain"/>
</dbReference>
<comment type="function">
    <text evidence="8">3'-5' exoribonuclease that releases 5'-nucleoside monophosphates and is involved in maturation of structured RNAs.</text>
</comment>
<dbReference type="SMART" id="SM00316">
    <property type="entry name" value="S1"/>
    <property type="match status" value="1"/>
</dbReference>
<feature type="compositionally biased region" description="Basic residues" evidence="9">
    <location>
        <begin position="762"/>
        <end position="776"/>
    </location>
</feature>
<dbReference type="InterPro" id="IPR013223">
    <property type="entry name" value="RNase_B_OB_dom"/>
</dbReference>
<dbReference type="CDD" id="cd04471">
    <property type="entry name" value="S1_RNase_R"/>
    <property type="match status" value="1"/>
</dbReference>